<evidence type="ECO:0000313" key="2">
    <source>
        <dbReference type="Proteomes" id="UP000005876"/>
    </source>
</evidence>
<reference evidence="1 2" key="3">
    <citation type="journal article" date="2012" name="J. Bacteriol.">
        <title>Genome Sequence of Paenibacillus terrae HPL-003, a Xylanase-Producing Bacterium Isolated from Soil Found in Forest Residue.</title>
        <authorList>
            <person name="Shin S.H."/>
            <person name="Kim S."/>
            <person name="Kim J.Y."/>
            <person name="Song H.Y."/>
            <person name="Cho S.J."/>
            <person name="Kim D.R."/>
            <person name="Lee K.I."/>
            <person name="Lim H.K."/>
            <person name="Park N.J."/>
            <person name="Hwang I.T."/>
            <person name="Yang K.S."/>
        </authorList>
    </citation>
    <scope>NUCLEOTIDE SEQUENCE [LARGE SCALE GENOMIC DNA]</scope>
    <source>
        <strain evidence="1 2">HPL-003</strain>
    </source>
</reference>
<dbReference type="KEGG" id="pta:HPL003_16345"/>
<proteinExistence type="predicted"/>
<dbReference type="Proteomes" id="UP000005876">
    <property type="component" value="Chromosome"/>
</dbReference>
<dbReference type="HOGENOM" id="CLU_2992479_0_0_9"/>
<reference evidence="2" key="1">
    <citation type="submission" date="2011-11" db="EMBL/GenBank/DDBJ databases">
        <title>Complete sequence of Paenibacillus terrae HPL-003.</title>
        <authorList>
            <person name="Shin S.H."/>
            <person name="Kim S."/>
            <person name="Kim J.Y."/>
        </authorList>
    </citation>
    <scope>NUCLEOTIDE SEQUENCE [LARGE SCALE GENOMIC DNA]</scope>
    <source>
        <strain evidence="2">HPL-003</strain>
    </source>
</reference>
<dbReference type="STRING" id="985665.HPL003_16345"/>
<dbReference type="AlphaFoldDB" id="G7W0S8"/>
<organism evidence="1 2">
    <name type="scientific">Paenibacillus terrae (strain HPL-003)</name>
    <dbReference type="NCBI Taxonomy" id="985665"/>
    <lineage>
        <taxon>Bacteria</taxon>
        <taxon>Bacillati</taxon>
        <taxon>Bacillota</taxon>
        <taxon>Bacilli</taxon>
        <taxon>Bacillales</taxon>
        <taxon>Paenibacillaceae</taxon>
        <taxon>Paenibacillus</taxon>
    </lineage>
</organism>
<sequence length="57" mass="6670">MKKAMDTLEFLSQDREPRSLYEERQKFPHDEASALEWATEKGMAEGERKKAVEIAKK</sequence>
<name>G7W0S8_PAETH</name>
<reference key="2">
    <citation type="submission" date="2011-11" db="EMBL/GenBank/DDBJ databases">
        <authorList>
            <person name="Shin S.H."/>
            <person name="Kim S."/>
            <person name="Kim J.Y."/>
        </authorList>
    </citation>
    <scope>NUCLEOTIDE SEQUENCE</scope>
    <source>
        <strain>HPL-003</strain>
    </source>
</reference>
<dbReference type="EMBL" id="CP003107">
    <property type="protein sequence ID" value="AET60015.1"/>
    <property type="molecule type" value="Genomic_DNA"/>
</dbReference>
<evidence type="ECO:0000313" key="1">
    <source>
        <dbReference type="EMBL" id="AET60015.1"/>
    </source>
</evidence>
<gene>
    <name evidence="1" type="ordered locus">HPL003_16345</name>
</gene>
<accession>G7W0S8</accession>
<protein>
    <submittedName>
        <fullName evidence="1">Uncharacterized protein</fullName>
    </submittedName>
</protein>